<evidence type="ECO:0000256" key="4">
    <source>
        <dbReference type="ARBA" id="ARBA00022989"/>
    </source>
</evidence>
<dbReference type="RefSeq" id="WP_193120214.1">
    <property type="nucleotide sequence ID" value="NZ_JADBGI010000002.1"/>
</dbReference>
<evidence type="ECO:0000256" key="3">
    <source>
        <dbReference type="ARBA" id="ARBA00022692"/>
    </source>
</evidence>
<dbReference type="Gene3D" id="1.10.3720.10">
    <property type="entry name" value="MetI-like"/>
    <property type="match status" value="1"/>
</dbReference>
<reference evidence="8 9" key="1">
    <citation type="submission" date="2020-09" db="EMBL/GenBank/DDBJ databases">
        <title>Diversity and distribution of actinomycetes associated with coral in the coast of Hainan.</title>
        <authorList>
            <person name="Li F."/>
        </authorList>
    </citation>
    <scope>NUCLEOTIDE SEQUENCE [LARGE SCALE GENOMIC DNA]</scope>
    <source>
        <strain evidence="8 9">HNM0947</strain>
    </source>
</reference>
<protein>
    <submittedName>
        <fullName evidence="8">ABC transporter permease</fullName>
    </submittedName>
</protein>
<feature type="domain" description="ABC transmembrane type-1" evidence="7">
    <location>
        <begin position="18"/>
        <end position="201"/>
    </location>
</feature>
<accession>A0ABR9P164</accession>
<feature type="transmembrane region" description="Helical" evidence="6">
    <location>
        <begin position="51"/>
        <end position="73"/>
    </location>
</feature>
<keyword evidence="9" id="KW-1185">Reference proteome</keyword>
<feature type="transmembrane region" description="Helical" evidence="6">
    <location>
        <begin position="132"/>
        <end position="158"/>
    </location>
</feature>
<evidence type="ECO:0000259" key="7">
    <source>
        <dbReference type="PROSITE" id="PS50928"/>
    </source>
</evidence>
<feature type="transmembrane region" description="Helical" evidence="6">
    <location>
        <begin position="178"/>
        <end position="205"/>
    </location>
</feature>
<evidence type="ECO:0000256" key="6">
    <source>
        <dbReference type="RuleBase" id="RU363032"/>
    </source>
</evidence>
<dbReference type="InterPro" id="IPR000515">
    <property type="entry name" value="MetI-like"/>
</dbReference>
<dbReference type="PROSITE" id="PS50928">
    <property type="entry name" value="ABC_TM1"/>
    <property type="match status" value="1"/>
</dbReference>
<dbReference type="SUPFAM" id="SSF161098">
    <property type="entry name" value="MetI-like"/>
    <property type="match status" value="1"/>
</dbReference>
<evidence type="ECO:0000313" key="9">
    <source>
        <dbReference type="Proteomes" id="UP000806528"/>
    </source>
</evidence>
<keyword evidence="5 6" id="KW-0472">Membrane</keyword>
<dbReference type="PANTHER" id="PTHR30177">
    <property type="entry name" value="GLYCINE BETAINE/L-PROLINE TRANSPORT SYSTEM PERMEASE PROTEIN PROW"/>
    <property type="match status" value="1"/>
</dbReference>
<dbReference type="Pfam" id="PF00528">
    <property type="entry name" value="BPD_transp_1"/>
    <property type="match status" value="1"/>
</dbReference>
<feature type="transmembrane region" description="Helical" evidence="6">
    <location>
        <begin position="79"/>
        <end position="96"/>
    </location>
</feature>
<comment type="similarity">
    <text evidence="6">Belongs to the binding-protein-dependent transport system permease family.</text>
</comment>
<keyword evidence="3 6" id="KW-0812">Transmembrane</keyword>
<sequence length="215" mass="22104">MGFWEFTADTYPEVLGATAEHVVLVLQGLAAALIVAVPVAALTYRSRLPRGAALGIAGIVLTIPSYALFGLLIAPLGLGTAPAVVALTLYALLPIMRNTVVGLRSVDPAVVEAGRGMGLSRGQILRTIELPLAWPVIITGLRVATQILLGIAAIAAAVNGPGLGNLILEGLSSAGTPFAVYLTLQGTLGIVVLAVLFDLCFAVLARFTTSRGIRA</sequence>
<proteinExistence type="inferred from homology"/>
<comment type="caution">
    <text evidence="8">The sequence shown here is derived from an EMBL/GenBank/DDBJ whole genome shotgun (WGS) entry which is preliminary data.</text>
</comment>
<name>A0ABR9P164_9ACTN</name>
<dbReference type="EMBL" id="JADBGI010000002">
    <property type="protein sequence ID" value="MBE2997553.1"/>
    <property type="molecule type" value="Genomic_DNA"/>
</dbReference>
<dbReference type="Proteomes" id="UP000806528">
    <property type="component" value="Unassembled WGS sequence"/>
</dbReference>
<gene>
    <name evidence="8" type="ORF">IDM40_02375</name>
</gene>
<keyword evidence="2 6" id="KW-0813">Transport</keyword>
<comment type="subcellular location">
    <subcellularLocation>
        <location evidence="6">Cell membrane</location>
        <topology evidence="6">Multi-pass membrane protein</topology>
    </subcellularLocation>
    <subcellularLocation>
        <location evidence="1">Membrane</location>
        <topology evidence="1">Multi-pass membrane protein</topology>
    </subcellularLocation>
</comment>
<organism evidence="8 9">
    <name type="scientific">Nocardiopsis coralli</name>
    <dbReference type="NCBI Taxonomy" id="2772213"/>
    <lineage>
        <taxon>Bacteria</taxon>
        <taxon>Bacillati</taxon>
        <taxon>Actinomycetota</taxon>
        <taxon>Actinomycetes</taxon>
        <taxon>Streptosporangiales</taxon>
        <taxon>Nocardiopsidaceae</taxon>
        <taxon>Nocardiopsis</taxon>
    </lineage>
</organism>
<dbReference type="CDD" id="cd06261">
    <property type="entry name" value="TM_PBP2"/>
    <property type="match status" value="1"/>
</dbReference>
<keyword evidence="4 6" id="KW-1133">Transmembrane helix</keyword>
<evidence type="ECO:0000256" key="5">
    <source>
        <dbReference type="ARBA" id="ARBA00023136"/>
    </source>
</evidence>
<dbReference type="InterPro" id="IPR051204">
    <property type="entry name" value="ABC_transp_perm/SBD"/>
</dbReference>
<evidence type="ECO:0000256" key="1">
    <source>
        <dbReference type="ARBA" id="ARBA00004141"/>
    </source>
</evidence>
<evidence type="ECO:0000256" key="2">
    <source>
        <dbReference type="ARBA" id="ARBA00022448"/>
    </source>
</evidence>
<dbReference type="PANTHER" id="PTHR30177:SF4">
    <property type="entry name" value="OSMOPROTECTANT IMPORT PERMEASE PROTEIN OSMW"/>
    <property type="match status" value="1"/>
</dbReference>
<evidence type="ECO:0000313" key="8">
    <source>
        <dbReference type="EMBL" id="MBE2997553.1"/>
    </source>
</evidence>
<feature type="transmembrane region" description="Helical" evidence="6">
    <location>
        <begin position="22"/>
        <end position="44"/>
    </location>
</feature>
<dbReference type="InterPro" id="IPR035906">
    <property type="entry name" value="MetI-like_sf"/>
</dbReference>